<dbReference type="Pfam" id="PF05866">
    <property type="entry name" value="RusA"/>
    <property type="match status" value="1"/>
</dbReference>
<evidence type="ECO:0000313" key="1">
    <source>
        <dbReference type="EMBL" id="DAF60640.1"/>
    </source>
</evidence>
<dbReference type="SUPFAM" id="SSF103084">
    <property type="entry name" value="Holliday junction resolvase RusA"/>
    <property type="match status" value="1"/>
</dbReference>
<protein>
    <submittedName>
        <fullName evidence="1">Endodeoxyribonuclease RusA</fullName>
    </submittedName>
</protein>
<dbReference type="EMBL" id="BK032792">
    <property type="protein sequence ID" value="DAF60640.1"/>
    <property type="molecule type" value="Genomic_DNA"/>
</dbReference>
<dbReference type="InterPro" id="IPR036614">
    <property type="entry name" value="RusA-like_sf"/>
</dbReference>
<dbReference type="InterPro" id="IPR008822">
    <property type="entry name" value="Endonuclease_RusA-like"/>
</dbReference>
<sequence length="90" mass="10058">MPCPATELPVAVLIFIYKGVPKSWTMAKRRRAMDGLEIPGKPDLDNVAKGVLDAMNGVVYVDDTQVVRLVVQKQYSLEPRLEVSVKEMLE</sequence>
<organism evidence="1">
    <name type="scientific">Podoviridae sp. ctwJH20</name>
    <dbReference type="NCBI Taxonomy" id="2827753"/>
    <lineage>
        <taxon>Viruses</taxon>
        <taxon>Duplodnaviria</taxon>
        <taxon>Heunggongvirae</taxon>
        <taxon>Uroviricota</taxon>
        <taxon>Caudoviricetes</taxon>
    </lineage>
</organism>
<accession>A0A8S5TBY1</accession>
<name>A0A8S5TBY1_9CAUD</name>
<proteinExistence type="predicted"/>
<dbReference type="Gene3D" id="3.30.1330.70">
    <property type="entry name" value="Holliday junction resolvase RusA"/>
    <property type="match status" value="1"/>
</dbReference>
<dbReference type="GO" id="GO:0000287">
    <property type="term" value="F:magnesium ion binding"/>
    <property type="evidence" value="ECO:0007669"/>
    <property type="project" value="InterPro"/>
</dbReference>
<reference evidence="1" key="1">
    <citation type="journal article" date="2021" name="Proc. Natl. Acad. Sci. U.S.A.">
        <title>A Catalog of Tens of Thousands of Viruses from Human Metagenomes Reveals Hidden Associations with Chronic Diseases.</title>
        <authorList>
            <person name="Tisza M.J."/>
            <person name="Buck C.B."/>
        </authorList>
    </citation>
    <scope>NUCLEOTIDE SEQUENCE</scope>
    <source>
        <strain evidence="1">CtwJH20</strain>
    </source>
</reference>
<dbReference type="GO" id="GO:0006281">
    <property type="term" value="P:DNA repair"/>
    <property type="evidence" value="ECO:0007669"/>
    <property type="project" value="InterPro"/>
</dbReference>
<dbReference type="GO" id="GO:0006310">
    <property type="term" value="P:DNA recombination"/>
    <property type="evidence" value="ECO:0007669"/>
    <property type="project" value="InterPro"/>
</dbReference>